<gene>
    <name evidence="2" type="ORF">COU49_00050</name>
</gene>
<keyword evidence="1" id="KW-1133">Transmembrane helix</keyword>
<proteinExistence type="predicted"/>
<protein>
    <submittedName>
        <fullName evidence="2">Uncharacterized protein</fullName>
    </submittedName>
</protein>
<name>A0A2H0TDV4_9BACT</name>
<evidence type="ECO:0000313" key="3">
    <source>
        <dbReference type="Proteomes" id="UP000230094"/>
    </source>
</evidence>
<reference evidence="3" key="1">
    <citation type="submission" date="2017-09" db="EMBL/GenBank/DDBJ databases">
        <title>Depth-based differentiation of microbial function through sediment-hosted aquifers and enrichment of novel symbionts in the deep terrestrial subsurface.</title>
        <authorList>
            <person name="Probst A.J."/>
            <person name="Ladd B."/>
            <person name="Jarett J.K."/>
            <person name="Geller-Mcgrath D.E."/>
            <person name="Sieber C.M.K."/>
            <person name="Emerson J.B."/>
            <person name="Anantharaman K."/>
            <person name="Thomas B.C."/>
            <person name="Malmstrom R."/>
            <person name="Stieglmeier M."/>
            <person name="Klingl A."/>
            <person name="Woyke T."/>
            <person name="Ryan C.M."/>
            <person name="Banfield J.F."/>
        </authorList>
    </citation>
    <scope>NUCLEOTIDE SEQUENCE [LARGE SCALE GENOMIC DNA]</scope>
</reference>
<sequence length="87" mass="10013">MILRIISSIVLLLSILFMPFWVSIILALMAIAYFPLFLEAVVIFLISDLMFGIPEAKFANYVFVSSTTIFILLIIFELLKNKIKFYS</sequence>
<dbReference type="AlphaFoldDB" id="A0A2H0TDV4"/>
<keyword evidence="1" id="KW-0472">Membrane</keyword>
<dbReference type="Proteomes" id="UP000230094">
    <property type="component" value="Unassembled WGS sequence"/>
</dbReference>
<evidence type="ECO:0000256" key="1">
    <source>
        <dbReference type="SAM" id="Phobius"/>
    </source>
</evidence>
<dbReference type="EMBL" id="PFCQ01000001">
    <property type="protein sequence ID" value="PIR68604.1"/>
    <property type="molecule type" value="Genomic_DNA"/>
</dbReference>
<feature type="transmembrane region" description="Helical" evidence="1">
    <location>
        <begin position="12"/>
        <end position="38"/>
    </location>
</feature>
<evidence type="ECO:0000313" key="2">
    <source>
        <dbReference type="EMBL" id="PIR68604.1"/>
    </source>
</evidence>
<keyword evidence="1" id="KW-0812">Transmembrane</keyword>
<comment type="caution">
    <text evidence="2">The sequence shown here is derived from an EMBL/GenBank/DDBJ whole genome shotgun (WGS) entry which is preliminary data.</text>
</comment>
<accession>A0A2H0TDV4</accession>
<organism evidence="2 3">
    <name type="scientific">Candidatus Nomurabacteria bacterium CG10_big_fil_rev_8_21_14_0_10_35_16</name>
    <dbReference type="NCBI Taxonomy" id="1974731"/>
    <lineage>
        <taxon>Bacteria</taxon>
        <taxon>Candidatus Nomuraibacteriota</taxon>
    </lineage>
</organism>
<feature type="transmembrane region" description="Helical" evidence="1">
    <location>
        <begin position="58"/>
        <end position="79"/>
    </location>
</feature>